<reference evidence="2 3" key="1">
    <citation type="journal article" date="2019" name="Sci. Rep.">
        <title>A high-quality genome of Eragrostis curvula grass provides insights into Poaceae evolution and supports new strategies to enhance forage quality.</title>
        <authorList>
            <person name="Carballo J."/>
            <person name="Santos B.A.C.M."/>
            <person name="Zappacosta D."/>
            <person name="Garbus I."/>
            <person name="Selva J.P."/>
            <person name="Gallo C.A."/>
            <person name="Diaz A."/>
            <person name="Albertini E."/>
            <person name="Caccamo M."/>
            <person name="Echenique V."/>
        </authorList>
    </citation>
    <scope>NUCLEOTIDE SEQUENCE [LARGE SCALE GENOMIC DNA]</scope>
    <source>
        <strain evidence="3">cv. Victoria</strain>
        <tissue evidence="2">Leaf</tissue>
    </source>
</reference>
<dbReference type="Gramene" id="TVU36177">
    <property type="protein sequence ID" value="TVU36177"/>
    <property type="gene ID" value="EJB05_18097"/>
</dbReference>
<organism evidence="2 3">
    <name type="scientific">Eragrostis curvula</name>
    <name type="common">weeping love grass</name>
    <dbReference type="NCBI Taxonomy" id="38414"/>
    <lineage>
        <taxon>Eukaryota</taxon>
        <taxon>Viridiplantae</taxon>
        <taxon>Streptophyta</taxon>
        <taxon>Embryophyta</taxon>
        <taxon>Tracheophyta</taxon>
        <taxon>Spermatophyta</taxon>
        <taxon>Magnoliopsida</taxon>
        <taxon>Liliopsida</taxon>
        <taxon>Poales</taxon>
        <taxon>Poaceae</taxon>
        <taxon>PACMAD clade</taxon>
        <taxon>Chloridoideae</taxon>
        <taxon>Eragrostideae</taxon>
        <taxon>Eragrostidinae</taxon>
        <taxon>Eragrostis</taxon>
    </lineage>
</organism>
<keyword evidence="1" id="KW-0472">Membrane</keyword>
<sequence>MGAGPPSVWSTTRRNDHEANLVTPYAGASTIDSLFLGMEEGVIPPRPETEQQQCPGLGYAIYQGFCKGFIIVMCIVSTTFIILMTSTSSSRGPGQINPYQSAALLTFVISMTLFLYKVIDLDIEEVAN</sequence>
<keyword evidence="3" id="KW-1185">Reference proteome</keyword>
<accession>A0A5J9VKT0</accession>
<keyword evidence="1" id="KW-0812">Transmembrane</keyword>
<feature type="transmembrane region" description="Helical" evidence="1">
    <location>
        <begin position="99"/>
        <end position="119"/>
    </location>
</feature>
<evidence type="ECO:0000256" key="1">
    <source>
        <dbReference type="SAM" id="Phobius"/>
    </source>
</evidence>
<comment type="caution">
    <text evidence="2">The sequence shown here is derived from an EMBL/GenBank/DDBJ whole genome shotgun (WGS) entry which is preliminary data.</text>
</comment>
<gene>
    <name evidence="2" type="ORF">EJB05_18097</name>
</gene>
<evidence type="ECO:0000313" key="2">
    <source>
        <dbReference type="EMBL" id="TVU36177.1"/>
    </source>
</evidence>
<dbReference type="EMBL" id="RWGY01000009">
    <property type="protein sequence ID" value="TVU36177.1"/>
    <property type="molecule type" value="Genomic_DNA"/>
</dbReference>
<dbReference type="Proteomes" id="UP000324897">
    <property type="component" value="Unassembled WGS sequence"/>
</dbReference>
<keyword evidence="1" id="KW-1133">Transmembrane helix</keyword>
<proteinExistence type="predicted"/>
<protein>
    <submittedName>
        <fullName evidence="2">Uncharacterized protein</fullName>
    </submittedName>
</protein>
<name>A0A5J9VKT0_9POAL</name>
<dbReference type="AlphaFoldDB" id="A0A5J9VKT0"/>
<evidence type="ECO:0000313" key="3">
    <source>
        <dbReference type="Proteomes" id="UP000324897"/>
    </source>
</evidence>
<feature type="transmembrane region" description="Helical" evidence="1">
    <location>
        <begin position="68"/>
        <end position="87"/>
    </location>
</feature>